<keyword evidence="3" id="KW-1185">Reference proteome</keyword>
<dbReference type="EMBL" id="JAHLJV010000001">
    <property type="protein sequence ID" value="KAK1600130.1"/>
    <property type="molecule type" value="Genomic_DNA"/>
</dbReference>
<organism evidence="2 3">
    <name type="scientific">Colletotrichum navitas</name>
    <dbReference type="NCBI Taxonomy" id="681940"/>
    <lineage>
        <taxon>Eukaryota</taxon>
        <taxon>Fungi</taxon>
        <taxon>Dikarya</taxon>
        <taxon>Ascomycota</taxon>
        <taxon>Pezizomycotina</taxon>
        <taxon>Sordariomycetes</taxon>
        <taxon>Hypocreomycetidae</taxon>
        <taxon>Glomerellales</taxon>
        <taxon>Glomerellaceae</taxon>
        <taxon>Colletotrichum</taxon>
        <taxon>Colletotrichum graminicola species complex</taxon>
    </lineage>
</organism>
<protein>
    <submittedName>
        <fullName evidence="2">Uncharacterized protein</fullName>
    </submittedName>
</protein>
<sequence>MPQTVLNALKRLTYPSTIWPACPKCFFKISTIVRPDVHISAVPRHFPLAPDLQLQEIVFAGASISITTSTTQIISHMPTRVNSNVGNMQKGSFDVLQRPSVYRYKSHRFLAEPPPSQEPPTALAQSHPSVASRKSLIRHHRRPRRTCGGCPSIDAKFGSLLAKPSLPCDQTCFRSEVAVLLEAGSSIHQNKMRKGVLTPRFT</sequence>
<gene>
    <name evidence="2" type="ORF">LY79DRAFT_8339</name>
</gene>
<feature type="region of interest" description="Disordered" evidence="1">
    <location>
        <begin position="110"/>
        <end position="145"/>
    </location>
</feature>
<name>A0AAD8QD34_9PEZI</name>
<dbReference type="GeneID" id="85449385"/>
<dbReference type="Proteomes" id="UP001230504">
    <property type="component" value="Unassembled WGS sequence"/>
</dbReference>
<feature type="compositionally biased region" description="Basic residues" evidence="1">
    <location>
        <begin position="135"/>
        <end position="145"/>
    </location>
</feature>
<evidence type="ECO:0000313" key="3">
    <source>
        <dbReference type="Proteomes" id="UP001230504"/>
    </source>
</evidence>
<dbReference type="AlphaFoldDB" id="A0AAD8QD34"/>
<dbReference type="RefSeq" id="XP_060420626.1">
    <property type="nucleotide sequence ID" value="XM_060565145.1"/>
</dbReference>
<evidence type="ECO:0000256" key="1">
    <source>
        <dbReference type="SAM" id="MobiDB-lite"/>
    </source>
</evidence>
<evidence type="ECO:0000313" key="2">
    <source>
        <dbReference type="EMBL" id="KAK1600130.1"/>
    </source>
</evidence>
<proteinExistence type="predicted"/>
<comment type="caution">
    <text evidence="2">The sequence shown here is derived from an EMBL/GenBank/DDBJ whole genome shotgun (WGS) entry which is preliminary data.</text>
</comment>
<accession>A0AAD8QD34</accession>
<reference evidence="2" key="1">
    <citation type="submission" date="2021-06" db="EMBL/GenBank/DDBJ databases">
        <title>Comparative genomics, transcriptomics and evolutionary studies reveal genomic signatures of adaptation to plant cell wall in hemibiotrophic fungi.</title>
        <authorList>
            <consortium name="DOE Joint Genome Institute"/>
            <person name="Baroncelli R."/>
            <person name="Diaz J.F."/>
            <person name="Benocci T."/>
            <person name="Peng M."/>
            <person name="Battaglia E."/>
            <person name="Haridas S."/>
            <person name="Andreopoulos W."/>
            <person name="Labutti K."/>
            <person name="Pangilinan J."/>
            <person name="Floch G.L."/>
            <person name="Makela M.R."/>
            <person name="Henrissat B."/>
            <person name="Grigoriev I.V."/>
            <person name="Crouch J.A."/>
            <person name="De Vries R.P."/>
            <person name="Sukno S.A."/>
            <person name="Thon M.R."/>
        </authorList>
    </citation>
    <scope>NUCLEOTIDE SEQUENCE</scope>
    <source>
        <strain evidence="2">CBS 125086</strain>
    </source>
</reference>